<dbReference type="AlphaFoldDB" id="O65086"/>
<dbReference type="PANTHER" id="PTHR31656">
    <property type="entry name" value="ROOT CAP DOMAIN-CONTAINING PROTEIN"/>
    <property type="match status" value="1"/>
</dbReference>
<proteinExistence type="evidence at transcript level"/>
<dbReference type="Pfam" id="PF06830">
    <property type="entry name" value="Root_cap"/>
    <property type="match status" value="1"/>
</dbReference>
<dbReference type="EMBL" id="AF051248">
    <property type="protein sequence ID" value="AAC32148.1"/>
    <property type="molecule type" value="mRNA"/>
</dbReference>
<gene>
    <name evidence="1" type="primary">Sb67</name>
</gene>
<protein>
    <submittedName>
        <fullName evidence="1">Uncharacterized protein Sb67</fullName>
    </submittedName>
</protein>
<reference evidence="1" key="1">
    <citation type="journal article" date="1998" name="Genetics">
        <title>Sequence-tagged-site (STS) markers of arbitrary genes: development, characterization and analysis of linkage in black spruce.</title>
        <authorList>
            <person name="Perry D.J."/>
            <person name="Bousquet J."/>
        </authorList>
    </citation>
    <scope>NUCLEOTIDE SEQUENCE</scope>
</reference>
<organism evidence="1">
    <name type="scientific">Picea mariana</name>
    <name type="common">Black spruce</name>
    <name type="synonym">Abies mariana</name>
    <dbReference type="NCBI Taxonomy" id="3335"/>
    <lineage>
        <taxon>Eukaryota</taxon>
        <taxon>Viridiplantae</taxon>
        <taxon>Streptophyta</taxon>
        <taxon>Embryophyta</taxon>
        <taxon>Tracheophyta</taxon>
        <taxon>Spermatophyta</taxon>
        <taxon>Pinopsida</taxon>
        <taxon>Pinidae</taxon>
        <taxon>Conifers I</taxon>
        <taxon>Pinales</taxon>
        <taxon>Pinaceae</taxon>
        <taxon>Picea</taxon>
    </lineage>
</organism>
<accession>O65086</accession>
<sequence length="98" mass="10701">MQFKFFNLSSTVEGVLGQTYRPNFINPVKRGVPMPVMGGEDRYATSSLYSADCKSCKYSNNKDAHSSSSSSEFILNPVGTFDAECSSRNGNGGIVCRR</sequence>
<evidence type="ECO:0000313" key="1">
    <source>
        <dbReference type="EMBL" id="AAC32148.1"/>
    </source>
</evidence>
<name>O65086_PICMA</name>
<dbReference type="InterPro" id="IPR009646">
    <property type="entry name" value="Root_cap"/>
</dbReference>